<dbReference type="AlphaFoldDB" id="A0A7J0BIH4"/>
<keyword evidence="5" id="KW-1185">Reference proteome</keyword>
<proteinExistence type="predicted"/>
<sequence>MTVTRITPKAITGKGRLVYLLETLLGLMLITVLNVLLFRSDIGFMQVQPHPYWIVVVLIAVRYGFFPGFFAGFMAALLYLLFKAAAITDISLLELRSMDLWGPPLLFWVTGMALGEIRQGHIRELINAQIALKESTRLAGEQKKEMQTLEQAKVEMDTRIFSQEHTLSTIYEAAQALRTLEAESIYMAILDLLRQYLDVEECSIYMMENNTFHLKASKRTTSPRPRNVLGQETEPLATVYRERKAVTIDMALRNDFDNAGLLIAAPVLTGSGMEAVGVLVVEKMPFLKFNPASIRMVELIADWCGSSLENALLHHNTREKLITDEIADVYNSKYLRRRLHEEFLRAKRYGLELSIIYLEIPGFTERIPEEQQATLVAFASVIQSHLRNIDLVFMHDTPGAFVVVLPTTPIAGARVVVNNIARAYQALVIMSFELESNAMALRVGTAAMVEAMQETDELLAAMAEDIHDAVITV</sequence>
<keyword evidence="1" id="KW-0812">Transmembrane</keyword>
<dbReference type="Pfam" id="PF00990">
    <property type="entry name" value="GGDEF"/>
    <property type="match status" value="1"/>
</dbReference>
<dbReference type="InterPro" id="IPR003018">
    <property type="entry name" value="GAF"/>
</dbReference>
<evidence type="ECO:0000256" key="1">
    <source>
        <dbReference type="SAM" id="Phobius"/>
    </source>
</evidence>
<feature type="transmembrane region" description="Helical" evidence="1">
    <location>
        <begin position="50"/>
        <end position="80"/>
    </location>
</feature>
<evidence type="ECO:0000313" key="4">
    <source>
        <dbReference type="EMBL" id="GFM33032.1"/>
    </source>
</evidence>
<accession>A0A7J0BIH4</accession>
<keyword evidence="1" id="KW-0472">Membrane</keyword>
<dbReference type="InterPro" id="IPR029016">
    <property type="entry name" value="GAF-like_dom_sf"/>
</dbReference>
<reference evidence="4 5" key="1">
    <citation type="submission" date="2020-05" db="EMBL/GenBank/DDBJ databases">
        <title>Draft genome sequence of Desulfovibrio sp. strain HN2T.</title>
        <authorList>
            <person name="Ueno A."/>
            <person name="Tamazawa S."/>
            <person name="Tamamura S."/>
            <person name="Murakami T."/>
            <person name="Kiyama T."/>
            <person name="Inomata H."/>
            <person name="Amano Y."/>
            <person name="Miyakawa K."/>
            <person name="Tamaki H."/>
            <person name="Naganuma T."/>
            <person name="Kaneko K."/>
        </authorList>
    </citation>
    <scope>NUCLEOTIDE SEQUENCE [LARGE SCALE GENOMIC DNA]</scope>
    <source>
        <strain evidence="4 5">HN2</strain>
    </source>
</reference>
<gene>
    <name evidence="4" type="ORF">DSM101010T_13970</name>
</gene>
<dbReference type="InterPro" id="IPR029787">
    <property type="entry name" value="Nucleotide_cyclase"/>
</dbReference>
<evidence type="ECO:0000259" key="2">
    <source>
        <dbReference type="Pfam" id="PF00990"/>
    </source>
</evidence>
<feature type="domain" description="GGDEF" evidence="2">
    <location>
        <begin position="323"/>
        <end position="461"/>
    </location>
</feature>
<dbReference type="RefSeq" id="WP_174404726.1">
    <property type="nucleotide sequence ID" value="NZ_BLVO01000013.1"/>
</dbReference>
<organism evidence="4 5">
    <name type="scientific">Desulfovibrio subterraneus</name>
    <dbReference type="NCBI Taxonomy" id="2718620"/>
    <lineage>
        <taxon>Bacteria</taxon>
        <taxon>Pseudomonadati</taxon>
        <taxon>Thermodesulfobacteriota</taxon>
        <taxon>Desulfovibrionia</taxon>
        <taxon>Desulfovibrionales</taxon>
        <taxon>Desulfovibrionaceae</taxon>
        <taxon>Desulfovibrio</taxon>
    </lineage>
</organism>
<keyword evidence="1" id="KW-1133">Transmembrane helix</keyword>
<evidence type="ECO:0000313" key="5">
    <source>
        <dbReference type="Proteomes" id="UP000503840"/>
    </source>
</evidence>
<feature type="transmembrane region" description="Helical" evidence="1">
    <location>
        <begin position="17"/>
        <end position="38"/>
    </location>
</feature>
<dbReference type="InterPro" id="IPR043128">
    <property type="entry name" value="Rev_trsase/Diguanyl_cyclase"/>
</dbReference>
<feature type="domain" description="GAF" evidence="3">
    <location>
        <begin position="183"/>
        <end position="310"/>
    </location>
</feature>
<dbReference type="SUPFAM" id="SSF55073">
    <property type="entry name" value="Nucleotide cyclase"/>
    <property type="match status" value="1"/>
</dbReference>
<dbReference type="Gene3D" id="3.30.450.40">
    <property type="match status" value="1"/>
</dbReference>
<dbReference type="EMBL" id="BLVO01000013">
    <property type="protein sequence ID" value="GFM33032.1"/>
    <property type="molecule type" value="Genomic_DNA"/>
</dbReference>
<dbReference type="Proteomes" id="UP000503840">
    <property type="component" value="Unassembled WGS sequence"/>
</dbReference>
<name>A0A7J0BIH4_9BACT</name>
<dbReference type="Gene3D" id="3.30.70.270">
    <property type="match status" value="1"/>
</dbReference>
<dbReference type="Pfam" id="PF13492">
    <property type="entry name" value="GAF_3"/>
    <property type="match status" value="1"/>
</dbReference>
<dbReference type="InterPro" id="IPR000160">
    <property type="entry name" value="GGDEF_dom"/>
</dbReference>
<evidence type="ECO:0000259" key="3">
    <source>
        <dbReference type="Pfam" id="PF13492"/>
    </source>
</evidence>
<comment type="caution">
    <text evidence="4">The sequence shown here is derived from an EMBL/GenBank/DDBJ whole genome shotgun (WGS) entry which is preliminary data.</text>
</comment>
<protein>
    <recommendedName>
        <fullName evidence="6">GGDEF domain-containing protein</fullName>
    </recommendedName>
</protein>
<evidence type="ECO:0008006" key="6">
    <source>
        <dbReference type="Google" id="ProtNLM"/>
    </source>
</evidence>
<dbReference type="SUPFAM" id="SSF55781">
    <property type="entry name" value="GAF domain-like"/>
    <property type="match status" value="1"/>
</dbReference>